<reference evidence="2 3" key="1">
    <citation type="submission" date="2021-01" db="EMBL/GenBank/DDBJ databases">
        <title>Genomic Encyclopedia of Type Strains, Phase IV (KMG-IV): sequencing the most valuable type-strain genomes for metagenomic binning, comparative biology and taxonomic classification.</title>
        <authorList>
            <person name="Goeker M."/>
        </authorList>
    </citation>
    <scope>NUCLEOTIDE SEQUENCE [LARGE SCALE GENOMIC DNA]</scope>
    <source>
        <strain evidence="2 3">DSM 105453</strain>
    </source>
</reference>
<feature type="transmembrane region" description="Helical" evidence="1">
    <location>
        <begin position="86"/>
        <end position="108"/>
    </location>
</feature>
<name>A0ABS2R9B0_9BACI</name>
<proteinExistence type="predicted"/>
<gene>
    <name evidence="2" type="ORF">JOC94_003248</name>
</gene>
<evidence type="ECO:0000313" key="3">
    <source>
        <dbReference type="Proteomes" id="UP000823485"/>
    </source>
</evidence>
<dbReference type="NCBIfam" id="NF006750">
    <property type="entry name" value="PRK09272.1-3"/>
    <property type="match status" value="1"/>
</dbReference>
<evidence type="ECO:0000313" key="2">
    <source>
        <dbReference type="EMBL" id="MBM7716228.1"/>
    </source>
</evidence>
<dbReference type="Proteomes" id="UP000823485">
    <property type="component" value="Unassembled WGS sequence"/>
</dbReference>
<evidence type="ECO:0000256" key="1">
    <source>
        <dbReference type="SAM" id="Phobius"/>
    </source>
</evidence>
<protein>
    <recommendedName>
        <fullName evidence="4">DUF3147 family protein</fullName>
    </recommendedName>
</protein>
<comment type="caution">
    <text evidence="2">The sequence shown here is derived from an EMBL/GenBank/DDBJ whole genome shotgun (WGS) entry which is preliminary data.</text>
</comment>
<keyword evidence="1" id="KW-1133">Transmembrane helix</keyword>
<feature type="transmembrane region" description="Helical" evidence="1">
    <location>
        <begin position="58"/>
        <end position="80"/>
    </location>
</feature>
<keyword evidence="1" id="KW-0472">Membrane</keyword>
<sequence>MFFVIKIISSAVIIGIVTELARRFPLYGGMLAALPLISLLSIIWLKIEGESLQGISKFTLGVLAGFPATIIMLCVVFGLLKQSLHLGIAIGVGMIAWALCLIVQDFIVKGFIS</sequence>
<accession>A0ABS2R9B0</accession>
<feature type="transmembrane region" description="Helical" evidence="1">
    <location>
        <begin position="26"/>
        <end position="46"/>
    </location>
</feature>
<dbReference type="EMBL" id="JAFBFH010000024">
    <property type="protein sequence ID" value="MBM7716228.1"/>
    <property type="molecule type" value="Genomic_DNA"/>
</dbReference>
<keyword evidence="1" id="KW-0812">Transmembrane</keyword>
<dbReference type="RefSeq" id="WP_077110448.1">
    <property type="nucleotide sequence ID" value="NZ_JAFBFH010000024.1"/>
</dbReference>
<evidence type="ECO:0008006" key="4">
    <source>
        <dbReference type="Google" id="ProtNLM"/>
    </source>
</evidence>
<keyword evidence="3" id="KW-1185">Reference proteome</keyword>
<organism evidence="2 3">
    <name type="scientific">Siminovitchia thermophila</name>
    <dbReference type="NCBI Taxonomy" id="1245522"/>
    <lineage>
        <taxon>Bacteria</taxon>
        <taxon>Bacillati</taxon>
        <taxon>Bacillota</taxon>
        <taxon>Bacilli</taxon>
        <taxon>Bacillales</taxon>
        <taxon>Bacillaceae</taxon>
        <taxon>Siminovitchia</taxon>
    </lineage>
</organism>